<dbReference type="Proteomes" id="UP001057402">
    <property type="component" value="Chromosome 11"/>
</dbReference>
<organism evidence="1 2">
    <name type="scientific">Melastoma candidum</name>
    <dbReference type="NCBI Taxonomy" id="119954"/>
    <lineage>
        <taxon>Eukaryota</taxon>
        <taxon>Viridiplantae</taxon>
        <taxon>Streptophyta</taxon>
        <taxon>Embryophyta</taxon>
        <taxon>Tracheophyta</taxon>
        <taxon>Spermatophyta</taxon>
        <taxon>Magnoliopsida</taxon>
        <taxon>eudicotyledons</taxon>
        <taxon>Gunneridae</taxon>
        <taxon>Pentapetalae</taxon>
        <taxon>rosids</taxon>
        <taxon>malvids</taxon>
        <taxon>Myrtales</taxon>
        <taxon>Melastomataceae</taxon>
        <taxon>Melastomatoideae</taxon>
        <taxon>Melastomateae</taxon>
        <taxon>Melastoma</taxon>
    </lineage>
</organism>
<sequence>MTKGLAQEKQITIDPASFISTRDEDFHVHLPPLPPARSKFLSHSLPSSATSSPRFTSTFLKKNKKRSTEDDNSQNLCHMPSPYMAMRSDLARSKSCGEGRTSAPSVDFDIVPLHPVHAFPKPFIPTKLLDHRSTSPTPGGIHIEEDDMGLDRLDSKEQEQEFKCGALCLFLPGFGKAKAIKGKRDGQADDAVPTVTSRTVSLEKFECGSWASVGINKNDNSGELPSSGNLYFDLPLELIRGIKNDTNHPVTAAFVFDKDLKGVLRNGTRSSSWRRPSQQGSPPRHVRFSTSSQPASPAASCVTPRLQKARAEFLAFLEEQST</sequence>
<evidence type="ECO:0000313" key="1">
    <source>
        <dbReference type="EMBL" id="KAI4311791.1"/>
    </source>
</evidence>
<name>A0ACB9LK78_9MYRT</name>
<protein>
    <submittedName>
        <fullName evidence="1">Uncharacterized protein</fullName>
    </submittedName>
</protein>
<comment type="caution">
    <text evidence="1">The sequence shown here is derived from an EMBL/GenBank/DDBJ whole genome shotgun (WGS) entry which is preliminary data.</text>
</comment>
<evidence type="ECO:0000313" key="2">
    <source>
        <dbReference type="Proteomes" id="UP001057402"/>
    </source>
</evidence>
<reference evidence="2" key="1">
    <citation type="journal article" date="2023" name="Front. Plant Sci.">
        <title>Chromosomal-level genome assembly of Melastoma candidum provides insights into trichome evolution.</title>
        <authorList>
            <person name="Zhong Y."/>
            <person name="Wu W."/>
            <person name="Sun C."/>
            <person name="Zou P."/>
            <person name="Liu Y."/>
            <person name="Dai S."/>
            <person name="Zhou R."/>
        </authorList>
    </citation>
    <scope>NUCLEOTIDE SEQUENCE [LARGE SCALE GENOMIC DNA]</scope>
</reference>
<gene>
    <name evidence="1" type="ORF">MLD38_036657</name>
</gene>
<keyword evidence="2" id="KW-1185">Reference proteome</keyword>
<accession>A0ACB9LK78</accession>
<proteinExistence type="predicted"/>
<dbReference type="EMBL" id="CM042890">
    <property type="protein sequence ID" value="KAI4311791.1"/>
    <property type="molecule type" value="Genomic_DNA"/>
</dbReference>